<feature type="non-terminal residue" evidence="1">
    <location>
        <position position="1"/>
    </location>
</feature>
<evidence type="ECO:0000313" key="2">
    <source>
        <dbReference type="Proteomes" id="UP000075243"/>
    </source>
</evidence>
<reference evidence="1 2" key="1">
    <citation type="journal article" date="2012" name="Nat. Biotechnol.">
        <title>Draft genome sequence of pigeonpea (Cajanus cajan), an orphan legume crop of resource-poor farmers.</title>
        <authorList>
            <person name="Varshney R.K."/>
            <person name="Chen W."/>
            <person name="Li Y."/>
            <person name="Bharti A.K."/>
            <person name="Saxena R.K."/>
            <person name="Schlueter J.A."/>
            <person name="Donoghue M.T."/>
            <person name="Azam S."/>
            <person name="Fan G."/>
            <person name="Whaley A.M."/>
            <person name="Farmer A.D."/>
            <person name="Sheridan J."/>
            <person name="Iwata A."/>
            <person name="Tuteja R."/>
            <person name="Penmetsa R.V."/>
            <person name="Wu W."/>
            <person name="Upadhyaya H.D."/>
            <person name="Yang S.P."/>
            <person name="Shah T."/>
            <person name="Saxena K.B."/>
            <person name="Michael T."/>
            <person name="McCombie W.R."/>
            <person name="Yang B."/>
            <person name="Zhang G."/>
            <person name="Yang H."/>
            <person name="Wang J."/>
            <person name="Spillane C."/>
            <person name="Cook D.R."/>
            <person name="May G.D."/>
            <person name="Xu X."/>
            <person name="Jackson S.A."/>
        </authorList>
    </citation>
    <scope>NUCLEOTIDE SEQUENCE [LARGE SCALE GENOMIC DNA]</scope>
    <source>
        <strain evidence="2">cv. Asha</strain>
    </source>
</reference>
<evidence type="ECO:0000313" key="1">
    <source>
        <dbReference type="EMBL" id="KYP75635.1"/>
    </source>
</evidence>
<accession>A0A151U8I3</accession>
<dbReference type="Gramene" id="C.cajan_19269.t">
    <property type="protein sequence ID" value="C.cajan_19269.t.cds1"/>
    <property type="gene ID" value="C.cajan_19269"/>
</dbReference>
<protein>
    <submittedName>
        <fullName evidence="1">Uncharacterized protein</fullName>
    </submittedName>
</protein>
<dbReference type="EMBL" id="CM003603">
    <property type="protein sequence ID" value="KYP75635.1"/>
    <property type="molecule type" value="Genomic_DNA"/>
</dbReference>
<keyword evidence="2" id="KW-1185">Reference proteome</keyword>
<name>A0A151U8I3_CAJCA</name>
<proteinExistence type="predicted"/>
<sequence>NDTLISLISKVEHVTNLKNFRLISLCNVSFKVITKNLSNCLRPLMEKLVGLC</sequence>
<dbReference type="Proteomes" id="UP000075243">
    <property type="component" value="Chromosome 1"/>
</dbReference>
<dbReference type="AlphaFoldDB" id="A0A151U8I3"/>
<gene>
    <name evidence="1" type="ORF">KK1_019826</name>
</gene>
<organism evidence="1 2">
    <name type="scientific">Cajanus cajan</name>
    <name type="common">Pigeon pea</name>
    <name type="synonym">Cajanus indicus</name>
    <dbReference type="NCBI Taxonomy" id="3821"/>
    <lineage>
        <taxon>Eukaryota</taxon>
        <taxon>Viridiplantae</taxon>
        <taxon>Streptophyta</taxon>
        <taxon>Embryophyta</taxon>
        <taxon>Tracheophyta</taxon>
        <taxon>Spermatophyta</taxon>
        <taxon>Magnoliopsida</taxon>
        <taxon>eudicotyledons</taxon>
        <taxon>Gunneridae</taxon>
        <taxon>Pentapetalae</taxon>
        <taxon>rosids</taxon>
        <taxon>fabids</taxon>
        <taxon>Fabales</taxon>
        <taxon>Fabaceae</taxon>
        <taxon>Papilionoideae</taxon>
        <taxon>50 kb inversion clade</taxon>
        <taxon>NPAAA clade</taxon>
        <taxon>indigoferoid/millettioid clade</taxon>
        <taxon>Phaseoleae</taxon>
        <taxon>Cajanus</taxon>
    </lineage>
</organism>